<keyword evidence="4 6" id="KW-0472">Membrane</keyword>
<dbReference type="SUPFAM" id="SSF48452">
    <property type="entry name" value="TPR-like"/>
    <property type="match status" value="2"/>
</dbReference>
<comment type="subcellular location">
    <subcellularLocation>
        <location evidence="1">Membrane</location>
        <topology evidence="1">Multi-pass membrane protein</topology>
    </subcellularLocation>
</comment>
<dbReference type="InterPro" id="IPR007016">
    <property type="entry name" value="O-antigen_ligase-rel_domated"/>
</dbReference>
<dbReference type="Pfam" id="PF04932">
    <property type="entry name" value="Wzy_C"/>
    <property type="match status" value="1"/>
</dbReference>
<protein>
    <submittedName>
        <fullName evidence="8">Tetratricopeptide repeat protein</fullName>
    </submittedName>
</protein>
<keyword evidence="5" id="KW-0802">TPR repeat</keyword>
<evidence type="ECO:0000256" key="4">
    <source>
        <dbReference type="ARBA" id="ARBA00023136"/>
    </source>
</evidence>
<reference evidence="8" key="1">
    <citation type="submission" date="2020-07" db="EMBL/GenBank/DDBJ databases">
        <title>Huge and variable diversity of episymbiotic CPR bacteria and DPANN archaea in groundwater ecosystems.</title>
        <authorList>
            <person name="He C.Y."/>
            <person name="Keren R."/>
            <person name="Whittaker M."/>
            <person name="Farag I.F."/>
            <person name="Doudna J."/>
            <person name="Cate J.H.D."/>
            <person name="Banfield J.F."/>
        </authorList>
    </citation>
    <scope>NUCLEOTIDE SEQUENCE</scope>
    <source>
        <strain evidence="8">NC_groundwater_672_Ag_B-0.1um_62_36</strain>
    </source>
</reference>
<feature type="repeat" description="TPR" evidence="5">
    <location>
        <begin position="725"/>
        <end position="758"/>
    </location>
</feature>
<dbReference type="GO" id="GO:0016020">
    <property type="term" value="C:membrane"/>
    <property type="evidence" value="ECO:0007669"/>
    <property type="project" value="UniProtKB-SubCell"/>
</dbReference>
<dbReference type="InterPro" id="IPR011990">
    <property type="entry name" value="TPR-like_helical_dom_sf"/>
</dbReference>
<dbReference type="AlphaFoldDB" id="A0A932CMV7"/>
<feature type="domain" description="O-antigen ligase-related" evidence="7">
    <location>
        <begin position="213"/>
        <end position="358"/>
    </location>
</feature>
<evidence type="ECO:0000313" key="8">
    <source>
        <dbReference type="EMBL" id="MBI2876290.1"/>
    </source>
</evidence>
<evidence type="ECO:0000256" key="3">
    <source>
        <dbReference type="ARBA" id="ARBA00022989"/>
    </source>
</evidence>
<feature type="transmembrane region" description="Helical" evidence="6">
    <location>
        <begin position="127"/>
        <end position="145"/>
    </location>
</feature>
<feature type="transmembrane region" description="Helical" evidence="6">
    <location>
        <begin position="259"/>
        <end position="278"/>
    </location>
</feature>
<accession>A0A932CMV7</accession>
<dbReference type="PANTHER" id="PTHR37422">
    <property type="entry name" value="TEICHURONIC ACID BIOSYNTHESIS PROTEIN TUAE"/>
    <property type="match status" value="1"/>
</dbReference>
<dbReference type="Pfam" id="PF13432">
    <property type="entry name" value="TPR_16"/>
    <property type="match status" value="2"/>
</dbReference>
<dbReference type="Proteomes" id="UP000769766">
    <property type="component" value="Unassembled WGS sequence"/>
</dbReference>
<evidence type="ECO:0000256" key="5">
    <source>
        <dbReference type="PROSITE-ProRule" id="PRU00339"/>
    </source>
</evidence>
<feature type="transmembrane region" description="Helical" evidence="6">
    <location>
        <begin position="215"/>
        <end position="239"/>
    </location>
</feature>
<gene>
    <name evidence="8" type="ORF">HYY20_05355</name>
</gene>
<dbReference type="SMART" id="SM00028">
    <property type="entry name" value="TPR"/>
    <property type="match status" value="7"/>
</dbReference>
<evidence type="ECO:0000256" key="6">
    <source>
        <dbReference type="SAM" id="Phobius"/>
    </source>
</evidence>
<sequence length="782" mass="87122">MSRKEIKRPEERGSLGILWGLGLSLALSTLVAGHLWEGTHAYLQLLLLLLLASHLIQRFRAPREEGHPLLPPLAPLYPLGALLVLGLLSLAHTVNYALTVRHFHQWIGYGILAYLVAYQVRPPGQKALIQLLVGLGGILALYGIYQHFWGFPHTLAYLENTGEEPLLWGAFRSGRVFSTFFSPDMLAGYLAMVIPLGLTLLGGRSRPWATVSLGLMLAALYLTGSLGGGLSLLAALGLWGVLGLHRGVPSPEQRRPYRVGLLALLLGGMLLMGMVLWARSPHFLQLSHPDNSLVQRWHYWESAVRIAADFPLSGSGWGTFGLLYPQYKPAMANETQYVHNSYLQLAAELGLPGLAAFLWAALLFLRRGWRAISPPATREAQLMAWGLLAGGTAFLLHSLVDYGLSTPQVALSWWTIFGLMVAPEDPAGHRPPTAPRGAIGRRRDLLGLDPDRVARALQAALLLALLGLALSISKELLGRHYYQEAREAVQKKQLGEADLAIRRALSLDPLNDAYYYFSARLSADRMQQARQLSPDLIGQTVQGYGRAIELNPYYSFYRRDRGLFFLGLGQGERAVRDLAAAVALYPTHGSHHHDLGLAYRGRGDLRRAEAEFREALRLQPGHRRALRELAWTLFAQRRIDAALPYFEQLVRLHPREAQARVDLGWAYAGLGWHQRALQEYEAVLRQDPRHIYAWVNQGWSLYQLNEYARAEAAYRKALSLDPNALDARVNLVLLYLKTREEEKARAELARALQIAPQDPRLLRLQQELAATPGNHRDKGGTG</sequence>
<evidence type="ECO:0000256" key="1">
    <source>
        <dbReference type="ARBA" id="ARBA00004141"/>
    </source>
</evidence>
<dbReference type="InterPro" id="IPR051533">
    <property type="entry name" value="WaaL-like"/>
</dbReference>
<feature type="transmembrane region" description="Helical" evidence="6">
    <location>
        <begin position="345"/>
        <end position="365"/>
    </location>
</feature>
<feature type="transmembrane region" description="Helical" evidence="6">
    <location>
        <begin position="186"/>
        <end position="203"/>
    </location>
</feature>
<feature type="repeat" description="TPR" evidence="5">
    <location>
        <begin position="623"/>
        <end position="656"/>
    </location>
</feature>
<organism evidence="8 9">
    <name type="scientific">Tectimicrobiota bacterium</name>
    <dbReference type="NCBI Taxonomy" id="2528274"/>
    <lineage>
        <taxon>Bacteria</taxon>
        <taxon>Pseudomonadati</taxon>
        <taxon>Nitrospinota/Tectimicrobiota group</taxon>
        <taxon>Candidatus Tectimicrobiota</taxon>
    </lineage>
</organism>
<dbReference type="Pfam" id="PF14559">
    <property type="entry name" value="TPR_19"/>
    <property type="match status" value="1"/>
</dbReference>
<feature type="transmembrane region" description="Helical" evidence="6">
    <location>
        <begin position="41"/>
        <end position="57"/>
    </location>
</feature>
<dbReference type="PANTHER" id="PTHR37422:SF23">
    <property type="entry name" value="TEICHURONIC ACID BIOSYNTHESIS PROTEIN TUAE"/>
    <property type="match status" value="1"/>
</dbReference>
<feature type="repeat" description="TPR" evidence="5">
    <location>
        <begin position="657"/>
        <end position="690"/>
    </location>
</feature>
<dbReference type="PROSITE" id="PS50293">
    <property type="entry name" value="TPR_REGION"/>
    <property type="match status" value="1"/>
</dbReference>
<evidence type="ECO:0000259" key="7">
    <source>
        <dbReference type="Pfam" id="PF04932"/>
    </source>
</evidence>
<name>A0A932CMV7_UNCTE</name>
<dbReference type="Gene3D" id="1.25.40.10">
    <property type="entry name" value="Tetratricopeptide repeat domain"/>
    <property type="match status" value="2"/>
</dbReference>
<dbReference type="PROSITE" id="PS50005">
    <property type="entry name" value="TPR"/>
    <property type="match status" value="5"/>
</dbReference>
<dbReference type="EMBL" id="JACPRF010000166">
    <property type="protein sequence ID" value="MBI2876290.1"/>
    <property type="molecule type" value="Genomic_DNA"/>
</dbReference>
<evidence type="ECO:0000313" key="9">
    <source>
        <dbReference type="Proteomes" id="UP000769766"/>
    </source>
</evidence>
<dbReference type="InterPro" id="IPR019734">
    <property type="entry name" value="TPR_rpt"/>
</dbReference>
<proteinExistence type="predicted"/>
<evidence type="ECO:0000256" key="2">
    <source>
        <dbReference type="ARBA" id="ARBA00022692"/>
    </source>
</evidence>
<feature type="repeat" description="TPR" evidence="5">
    <location>
        <begin position="589"/>
        <end position="622"/>
    </location>
</feature>
<keyword evidence="3 6" id="KW-1133">Transmembrane helix</keyword>
<feature type="transmembrane region" description="Helical" evidence="6">
    <location>
        <begin position="12"/>
        <end position="35"/>
    </location>
</feature>
<keyword evidence="2 6" id="KW-0812">Transmembrane</keyword>
<feature type="transmembrane region" description="Helical" evidence="6">
    <location>
        <begin position="103"/>
        <end position="120"/>
    </location>
</feature>
<feature type="transmembrane region" description="Helical" evidence="6">
    <location>
        <begin position="69"/>
        <end position="91"/>
    </location>
</feature>
<feature type="repeat" description="TPR" evidence="5">
    <location>
        <begin position="691"/>
        <end position="724"/>
    </location>
</feature>
<comment type="caution">
    <text evidence="8">The sequence shown here is derived from an EMBL/GenBank/DDBJ whole genome shotgun (WGS) entry which is preliminary data.</text>
</comment>